<feature type="compositionally biased region" description="Low complexity" evidence="1">
    <location>
        <begin position="239"/>
        <end position="248"/>
    </location>
</feature>
<organism evidence="2 3">
    <name type="scientific">Mycena rosella</name>
    <name type="common">Pink bonnet</name>
    <name type="synonym">Agaricus rosellus</name>
    <dbReference type="NCBI Taxonomy" id="1033263"/>
    <lineage>
        <taxon>Eukaryota</taxon>
        <taxon>Fungi</taxon>
        <taxon>Dikarya</taxon>
        <taxon>Basidiomycota</taxon>
        <taxon>Agaricomycotina</taxon>
        <taxon>Agaricomycetes</taxon>
        <taxon>Agaricomycetidae</taxon>
        <taxon>Agaricales</taxon>
        <taxon>Marasmiineae</taxon>
        <taxon>Mycenaceae</taxon>
        <taxon>Mycena</taxon>
    </lineage>
</organism>
<evidence type="ECO:0000313" key="2">
    <source>
        <dbReference type="EMBL" id="KAJ7691009.1"/>
    </source>
</evidence>
<evidence type="ECO:0000256" key="1">
    <source>
        <dbReference type="SAM" id="MobiDB-lite"/>
    </source>
</evidence>
<feature type="region of interest" description="Disordered" evidence="1">
    <location>
        <begin position="226"/>
        <end position="249"/>
    </location>
</feature>
<comment type="caution">
    <text evidence="2">The sequence shown here is derived from an EMBL/GenBank/DDBJ whole genome shotgun (WGS) entry which is preliminary data.</text>
</comment>
<dbReference type="Proteomes" id="UP001221757">
    <property type="component" value="Unassembled WGS sequence"/>
</dbReference>
<evidence type="ECO:0000313" key="3">
    <source>
        <dbReference type="Proteomes" id="UP001221757"/>
    </source>
</evidence>
<keyword evidence="3" id="KW-1185">Reference proteome</keyword>
<feature type="compositionally biased region" description="Polar residues" evidence="1">
    <location>
        <begin position="47"/>
        <end position="56"/>
    </location>
</feature>
<feature type="region of interest" description="Disordered" evidence="1">
    <location>
        <begin position="1"/>
        <end position="60"/>
    </location>
</feature>
<feature type="compositionally biased region" description="Polar residues" evidence="1">
    <location>
        <begin position="111"/>
        <end position="129"/>
    </location>
</feature>
<protein>
    <submittedName>
        <fullName evidence="2">Uncharacterized protein</fullName>
    </submittedName>
</protein>
<dbReference type="AlphaFoldDB" id="A0AAD7DIH5"/>
<feature type="region of interest" description="Disordered" evidence="1">
    <location>
        <begin position="106"/>
        <end position="129"/>
    </location>
</feature>
<gene>
    <name evidence="2" type="ORF">B0H17DRAFT_1201355</name>
</gene>
<feature type="region of interest" description="Disordered" evidence="1">
    <location>
        <begin position="157"/>
        <end position="184"/>
    </location>
</feature>
<sequence length="386" mass="42617">MKGATRSPAAATGAARRHHTAPPSGIPILPRPPQAEKYRPLPRRVTFASSSRTPSRMYSGWDRFSDSLSTNFALSLTPSSASATVISNICSFHARWPRVKRNDNVRAAPPSSATNRVHTAPSLGTSSTPRNLKMTCGRLSCCTDRKRMTIRGGAAAMSLGNRHRHHTPSTTSESAVASGPCRRPTGLRLRRRQRAQQQHARVNSAPYSRPLAARWTSMCTTAWASFSASDSSTEDSETSSRTSESESACAIGRPVQREVYLRADHRGGPGHPAAVELQTMTPSRALARRLMRPEVREVEYALPRGRDGVPLSLSWGIRITPARMPCPPHLDRRPCSEASHCVSLLRPGHLSRQIRDEALPHPLRTKALDKRRRRTLYFFDDSARIC</sequence>
<dbReference type="EMBL" id="JARKIE010000061">
    <property type="protein sequence ID" value="KAJ7691009.1"/>
    <property type="molecule type" value="Genomic_DNA"/>
</dbReference>
<proteinExistence type="predicted"/>
<accession>A0AAD7DIH5</accession>
<name>A0AAD7DIH5_MYCRO</name>
<reference evidence="2" key="1">
    <citation type="submission" date="2023-03" db="EMBL/GenBank/DDBJ databases">
        <title>Massive genome expansion in bonnet fungi (Mycena s.s.) driven by repeated elements and novel gene families across ecological guilds.</title>
        <authorList>
            <consortium name="Lawrence Berkeley National Laboratory"/>
            <person name="Harder C.B."/>
            <person name="Miyauchi S."/>
            <person name="Viragh M."/>
            <person name="Kuo A."/>
            <person name="Thoen E."/>
            <person name="Andreopoulos B."/>
            <person name="Lu D."/>
            <person name="Skrede I."/>
            <person name="Drula E."/>
            <person name="Henrissat B."/>
            <person name="Morin E."/>
            <person name="Kohler A."/>
            <person name="Barry K."/>
            <person name="LaButti K."/>
            <person name="Morin E."/>
            <person name="Salamov A."/>
            <person name="Lipzen A."/>
            <person name="Mereny Z."/>
            <person name="Hegedus B."/>
            <person name="Baldrian P."/>
            <person name="Stursova M."/>
            <person name="Weitz H."/>
            <person name="Taylor A."/>
            <person name="Grigoriev I.V."/>
            <person name="Nagy L.G."/>
            <person name="Martin F."/>
            <person name="Kauserud H."/>
        </authorList>
    </citation>
    <scope>NUCLEOTIDE SEQUENCE</scope>
    <source>
        <strain evidence="2">CBHHK067</strain>
    </source>
</reference>
<feature type="compositionally biased region" description="Low complexity" evidence="1">
    <location>
        <begin position="1"/>
        <end position="14"/>
    </location>
</feature>